<feature type="compositionally biased region" description="Basic and acidic residues" evidence="6">
    <location>
        <begin position="230"/>
        <end position="244"/>
    </location>
</feature>
<protein>
    <submittedName>
        <fullName evidence="8">Inner membrane protein YqiK</fullName>
    </submittedName>
</protein>
<evidence type="ECO:0000259" key="7">
    <source>
        <dbReference type="Pfam" id="PF01145"/>
    </source>
</evidence>
<dbReference type="InterPro" id="IPR001107">
    <property type="entry name" value="Band_7"/>
</dbReference>
<feature type="domain" description="Band 7" evidence="7">
    <location>
        <begin position="29"/>
        <end position="173"/>
    </location>
</feature>
<evidence type="ECO:0000256" key="3">
    <source>
        <dbReference type="ARBA" id="ARBA00007161"/>
    </source>
</evidence>
<evidence type="ECO:0000256" key="1">
    <source>
        <dbReference type="ARBA" id="ARBA00004167"/>
    </source>
</evidence>
<dbReference type="InterPro" id="IPR027705">
    <property type="entry name" value="Flotillin_fam"/>
</dbReference>
<dbReference type="Proteomes" id="UP000035579">
    <property type="component" value="Chromosome"/>
</dbReference>
<dbReference type="AlphaFoldDB" id="A0AAC8Q063"/>
<evidence type="ECO:0000256" key="5">
    <source>
        <dbReference type="ARBA" id="ARBA00023136"/>
    </source>
</evidence>
<dbReference type="InterPro" id="IPR036013">
    <property type="entry name" value="Band_7/SPFH_dom_sf"/>
</dbReference>
<evidence type="ECO:0000313" key="8">
    <source>
        <dbReference type="EMBL" id="AKI98473.1"/>
    </source>
</evidence>
<gene>
    <name evidence="8" type="ORF">AA314_00100</name>
</gene>
<dbReference type="SUPFAM" id="SSF117892">
    <property type="entry name" value="Band 7/SPFH domain"/>
    <property type="match status" value="1"/>
</dbReference>
<reference evidence="8 9" key="1">
    <citation type="submission" date="2015-05" db="EMBL/GenBank/DDBJ databases">
        <title>Genome assembly of Archangium gephyra DSM 2261.</title>
        <authorList>
            <person name="Sharma G."/>
            <person name="Subramanian S."/>
        </authorList>
    </citation>
    <scope>NUCLEOTIDE SEQUENCE [LARGE SCALE GENOMIC DNA]</scope>
    <source>
        <strain evidence="8 9">DSM 2261</strain>
    </source>
</reference>
<accession>A0AAC8Q063</accession>
<comment type="subcellular location">
    <subcellularLocation>
        <location evidence="2">Cell membrane</location>
    </subcellularLocation>
    <subcellularLocation>
        <location evidence="1">Membrane</location>
        <topology evidence="1">Single-pass membrane protein</topology>
    </subcellularLocation>
</comment>
<sequence>MEMPILLAIAGAAAACLVSAGVLLTSYRRVGPGEALLIEKGGGATRVRFGSGLVLPMVQRGEVLDLSVRKVVVERRGKQGLSCRDGIRVDVRGTFLVKVEREEEAVLRVAREVGCARANRPEEVQALLEERFACALANAASTFNFDELLADRSLFIDHVMMEVGNELLGFKLERMSLGRLEQTPLDQLDPTNVVDAQGILKLTERTTRLALETSGQMRQQRETVQAPWEAPRREGEAREAELEREVERALAERVGSN</sequence>
<dbReference type="PANTHER" id="PTHR13806">
    <property type="entry name" value="FLOTILLIN-RELATED"/>
    <property type="match status" value="1"/>
</dbReference>
<dbReference type="Gene3D" id="3.30.479.30">
    <property type="entry name" value="Band 7 domain"/>
    <property type="match status" value="1"/>
</dbReference>
<dbReference type="PANTHER" id="PTHR13806:SF31">
    <property type="entry name" value="FLOTILLIN-LIKE PROTEIN 1-RELATED"/>
    <property type="match status" value="1"/>
</dbReference>
<dbReference type="GO" id="GO:0005886">
    <property type="term" value="C:plasma membrane"/>
    <property type="evidence" value="ECO:0007669"/>
    <property type="project" value="UniProtKB-SubCell"/>
</dbReference>
<evidence type="ECO:0000313" key="9">
    <source>
        <dbReference type="Proteomes" id="UP000035579"/>
    </source>
</evidence>
<comment type="similarity">
    <text evidence="3">Belongs to the band 7/mec-2 family. Flotillin subfamily.</text>
</comment>
<evidence type="ECO:0000256" key="6">
    <source>
        <dbReference type="SAM" id="MobiDB-lite"/>
    </source>
</evidence>
<name>A0AAC8Q063_9BACT</name>
<evidence type="ECO:0000256" key="4">
    <source>
        <dbReference type="ARBA" id="ARBA00022475"/>
    </source>
</evidence>
<dbReference type="EMBL" id="CP011509">
    <property type="protein sequence ID" value="AKI98473.1"/>
    <property type="molecule type" value="Genomic_DNA"/>
</dbReference>
<keyword evidence="5" id="KW-0472">Membrane</keyword>
<proteinExistence type="inferred from homology"/>
<keyword evidence="4" id="KW-1003">Cell membrane</keyword>
<dbReference type="Pfam" id="PF01145">
    <property type="entry name" value="Band_7"/>
    <property type="match status" value="1"/>
</dbReference>
<dbReference type="KEGG" id="age:AA314_00100"/>
<evidence type="ECO:0000256" key="2">
    <source>
        <dbReference type="ARBA" id="ARBA00004236"/>
    </source>
</evidence>
<organism evidence="8 9">
    <name type="scientific">Archangium gephyra</name>
    <dbReference type="NCBI Taxonomy" id="48"/>
    <lineage>
        <taxon>Bacteria</taxon>
        <taxon>Pseudomonadati</taxon>
        <taxon>Myxococcota</taxon>
        <taxon>Myxococcia</taxon>
        <taxon>Myxococcales</taxon>
        <taxon>Cystobacterineae</taxon>
        <taxon>Archangiaceae</taxon>
        <taxon>Archangium</taxon>
    </lineage>
</organism>
<feature type="region of interest" description="Disordered" evidence="6">
    <location>
        <begin position="214"/>
        <end position="244"/>
    </location>
</feature>